<organism evidence="6 7">
    <name type="scientific">Agrobacterium fabrum</name>
    <dbReference type="NCBI Taxonomy" id="1176649"/>
    <lineage>
        <taxon>Bacteria</taxon>
        <taxon>Pseudomonadati</taxon>
        <taxon>Pseudomonadota</taxon>
        <taxon>Alphaproteobacteria</taxon>
        <taxon>Hyphomicrobiales</taxon>
        <taxon>Rhizobiaceae</taxon>
        <taxon>Rhizobium/Agrobacterium group</taxon>
        <taxon>Agrobacterium</taxon>
        <taxon>Agrobacterium tumefaciens complex</taxon>
    </lineage>
</organism>
<evidence type="ECO:0000313" key="7">
    <source>
        <dbReference type="Proteomes" id="UP000198917"/>
    </source>
</evidence>
<evidence type="ECO:0000256" key="2">
    <source>
        <dbReference type="ARBA" id="ARBA00022692"/>
    </source>
</evidence>
<feature type="transmembrane region" description="Helical" evidence="5">
    <location>
        <begin position="7"/>
        <end position="26"/>
    </location>
</feature>
<keyword evidence="4 5" id="KW-0472">Membrane</keyword>
<dbReference type="AlphaFoldDB" id="A0A3G2DE31"/>
<gene>
    <name evidence="6" type="ORF">SAMN05428983_4773</name>
</gene>
<reference evidence="6 7" key="1">
    <citation type="submission" date="2016-10" db="EMBL/GenBank/DDBJ databases">
        <authorList>
            <person name="Varghese N."/>
            <person name="Submissions S."/>
        </authorList>
    </citation>
    <scope>NUCLEOTIDE SEQUENCE [LARGE SCALE GENOMIC DNA]</scope>
    <source>
        <strain evidence="6 7">PDC82</strain>
    </source>
</reference>
<keyword evidence="1" id="KW-1003">Cell membrane</keyword>
<keyword evidence="3 5" id="KW-1133">Transmembrane helix</keyword>
<evidence type="ECO:0000313" key="6">
    <source>
        <dbReference type="EMBL" id="SDK38677.1"/>
    </source>
</evidence>
<evidence type="ECO:0000256" key="1">
    <source>
        <dbReference type="ARBA" id="ARBA00022475"/>
    </source>
</evidence>
<evidence type="ECO:0008006" key="8">
    <source>
        <dbReference type="Google" id="ProtNLM"/>
    </source>
</evidence>
<name>A0A3G2DE31_9HYPH</name>
<dbReference type="EMBL" id="FNEW01000008">
    <property type="protein sequence ID" value="SDK38677.1"/>
    <property type="molecule type" value="Genomic_DNA"/>
</dbReference>
<keyword evidence="2 5" id="KW-0812">Transmembrane</keyword>
<sequence length="69" mass="7626">MIGQLDLYGIFLPSFAALALFAYGAFRVLASLLGKVGFYRAVWHRSLFNFALYIALVGGVSAIINWLQI</sequence>
<evidence type="ECO:0000256" key="3">
    <source>
        <dbReference type="ARBA" id="ARBA00022989"/>
    </source>
</evidence>
<dbReference type="RefSeq" id="WP_010974758.1">
    <property type="nucleotide sequence ID" value="NZ_CAKKLR010000009.1"/>
</dbReference>
<evidence type="ECO:0000256" key="5">
    <source>
        <dbReference type="SAM" id="Phobius"/>
    </source>
</evidence>
<evidence type="ECO:0000256" key="4">
    <source>
        <dbReference type="ARBA" id="ARBA00023136"/>
    </source>
</evidence>
<dbReference type="Proteomes" id="UP000198917">
    <property type="component" value="Unassembled WGS sequence"/>
</dbReference>
<dbReference type="GeneID" id="1137313"/>
<protein>
    <recommendedName>
        <fullName evidence="8">DUF1656 domain-containing protein</fullName>
    </recommendedName>
</protein>
<proteinExistence type="predicted"/>
<accession>A0A3G2DE31</accession>
<dbReference type="OMA" id="AHFYRLV"/>
<feature type="transmembrane region" description="Helical" evidence="5">
    <location>
        <begin position="46"/>
        <end position="67"/>
    </location>
</feature>
<dbReference type="Pfam" id="PF07869">
    <property type="entry name" value="DUF1656"/>
    <property type="match status" value="1"/>
</dbReference>
<dbReference type="InterPro" id="IPR012451">
    <property type="entry name" value="DUF1656"/>
</dbReference>
<comment type="caution">
    <text evidence="6">The sequence shown here is derived from an EMBL/GenBank/DDBJ whole genome shotgun (WGS) entry which is preliminary data.</text>
</comment>